<evidence type="ECO:0000313" key="1">
    <source>
        <dbReference type="EMBL" id="DAF58850.1"/>
    </source>
</evidence>
<accession>A0A8S5T7W6</accession>
<reference evidence="1" key="1">
    <citation type="journal article" date="2021" name="Proc. Natl. Acad. Sci. U.S.A.">
        <title>A Catalog of Tens of Thousands of Viruses from Human Metagenomes Reveals Hidden Associations with Chronic Diseases.</title>
        <authorList>
            <person name="Tisza M.J."/>
            <person name="Buck C.B."/>
        </authorList>
    </citation>
    <scope>NUCLEOTIDE SEQUENCE</scope>
    <source>
        <strain evidence="1">CtxMM9</strain>
    </source>
</reference>
<dbReference type="EMBL" id="BK032759">
    <property type="protein sequence ID" value="DAF58850.1"/>
    <property type="molecule type" value="Genomic_DNA"/>
</dbReference>
<proteinExistence type="predicted"/>
<name>A0A8S5T7W6_9CAUD</name>
<protein>
    <submittedName>
        <fullName evidence="1">Uncharacterized protein</fullName>
    </submittedName>
</protein>
<organism evidence="1">
    <name type="scientific">Siphoviridae sp. ctxMM9</name>
    <dbReference type="NCBI Taxonomy" id="2827973"/>
    <lineage>
        <taxon>Viruses</taxon>
        <taxon>Duplodnaviria</taxon>
        <taxon>Heunggongvirae</taxon>
        <taxon>Uroviricota</taxon>
        <taxon>Caudoviricetes</taxon>
    </lineage>
</organism>
<sequence length="29" mass="3204">MGDIPLGIRGRAYSEVPTFSILRKRDGPT</sequence>